<organism evidence="1 2">
    <name type="scientific">Salibacterium salarium</name>
    <dbReference type="NCBI Taxonomy" id="284579"/>
    <lineage>
        <taxon>Bacteria</taxon>
        <taxon>Bacillati</taxon>
        <taxon>Bacillota</taxon>
        <taxon>Bacilli</taxon>
        <taxon>Bacillales</taxon>
        <taxon>Bacillaceae</taxon>
    </lineage>
</organism>
<dbReference type="EMBL" id="RBVX01000097">
    <property type="protein sequence ID" value="RSL29083.1"/>
    <property type="molecule type" value="Genomic_DNA"/>
</dbReference>
<reference evidence="1 2" key="1">
    <citation type="submission" date="2018-10" db="EMBL/GenBank/DDBJ databases">
        <title>Draft genome sequence of Bacillus salarius IM0101, isolated from a hypersaline soil in Inner Mongolia, China.</title>
        <authorList>
            <person name="Yamprayoonswat W."/>
            <person name="Boonvisut S."/>
            <person name="Jumpathong W."/>
            <person name="Sittihan S."/>
            <person name="Ruangsuj P."/>
            <person name="Wanthongcharoen S."/>
            <person name="Thongpramul N."/>
            <person name="Pimmason S."/>
            <person name="Yu B."/>
            <person name="Yasawong M."/>
        </authorList>
    </citation>
    <scope>NUCLEOTIDE SEQUENCE [LARGE SCALE GENOMIC DNA]</scope>
    <source>
        <strain evidence="1 2">IM0101</strain>
    </source>
</reference>
<name>A0A428MSD4_9BACI</name>
<gene>
    <name evidence="1" type="ORF">D7Z54_33170</name>
</gene>
<evidence type="ECO:0000313" key="2">
    <source>
        <dbReference type="Proteomes" id="UP000275076"/>
    </source>
</evidence>
<accession>A0A428MSD4</accession>
<dbReference type="AlphaFoldDB" id="A0A428MSD4"/>
<dbReference type="RefSeq" id="WP_125563210.1">
    <property type="nucleotide sequence ID" value="NZ_RBVX01000097.1"/>
</dbReference>
<protein>
    <submittedName>
        <fullName evidence="1">Uncharacterized protein</fullName>
    </submittedName>
</protein>
<comment type="caution">
    <text evidence="1">The sequence shown here is derived from an EMBL/GenBank/DDBJ whole genome shotgun (WGS) entry which is preliminary data.</text>
</comment>
<sequence length="307" mass="34720">MEKVHLDKAVEGTYGLSDDEKLMSVHEKVDAFIEEKSNERRVAMYAIEAKENESLRLQVNSLSNEVWSAISKLDNYEGLSDMVKRETKAFFSPYFAGFDNGAAVAFGVHFKNALNYITNQEGSIQNRGKAEHLVNLTMEKLIEKSRAKFFQRLKTSDSLRDEFRRVFSSYAYKVWQMKMDEYGTLTSDSVLHERAKASESAARTEVVRFVEENMRISKGMTLSLSAVYGEYEKWAENNEHTMVGKSSFTVEVTASSPGIHYTPPANGYEGFFTGLAMPTEKTGGLYAVSHSAPVSKKETKETRKFYA</sequence>
<dbReference type="Proteomes" id="UP000275076">
    <property type="component" value="Unassembled WGS sequence"/>
</dbReference>
<keyword evidence="2" id="KW-1185">Reference proteome</keyword>
<proteinExistence type="predicted"/>
<evidence type="ECO:0000313" key="1">
    <source>
        <dbReference type="EMBL" id="RSL29083.1"/>
    </source>
</evidence>